<sequence>MISRFDLVVGSVRAAELINSYRERLEREDLLSNQTALNVACIAYATGNIYTVIAPGQIWELIDAADETFPAELTVVGVEEDCRHGKAAVCRDRGGTLVRTSLTVLDEKYRLVAWPRAAESRHS</sequence>
<gene>
    <name evidence="1" type="ORF">OG477_41495</name>
</gene>
<name>A0AAU1I892_9ACTN</name>
<evidence type="ECO:0000313" key="1">
    <source>
        <dbReference type="EMBL" id="WTP91377.1"/>
    </source>
</evidence>
<proteinExistence type="predicted"/>
<reference evidence="1" key="1">
    <citation type="submission" date="2022-10" db="EMBL/GenBank/DDBJ databases">
        <title>The complete genomes of actinobacterial strains from the NBC collection.</title>
        <authorList>
            <person name="Joergensen T.S."/>
            <person name="Alvarez Arevalo M."/>
            <person name="Sterndorff E.B."/>
            <person name="Faurdal D."/>
            <person name="Vuksanovic O."/>
            <person name="Mourched A.-S."/>
            <person name="Charusanti P."/>
            <person name="Shaw S."/>
            <person name="Blin K."/>
            <person name="Weber T."/>
        </authorList>
    </citation>
    <scope>NUCLEOTIDE SEQUENCE</scope>
    <source>
        <strain evidence="1">NBC 00180</strain>
    </source>
</reference>
<protein>
    <submittedName>
        <fullName evidence="1">Uncharacterized protein</fullName>
    </submittedName>
</protein>
<dbReference type="EMBL" id="CP108140">
    <property type="protein sequence ID" value="WTP91377.1"/>
    <property type="molecule type" value="Genomic_DNA"/>
</dbReference>
<organism evidence="1">
    <name type="scientific">Streptomyces sp. NBC_00180</name>
    <dbReference type="NCBI Taxonomy" id="2903632"/>
    <lineage>
        <taxon>Bacteria</taxon>
        <taxon>Bacillati</taxon>
        <taxon>Actinomycetota</taxon>
        <taxon>Actinomycetes</taxon>
        <taxon>Kitasatosporales</taxon>
        <taxon>Streptomycetaceae</taxon>
        <taxon>Streptomyces</taxon>
    </lineage>
</organism>
<accession>A0AAU1I892</accession>
<dbReference type="AlphaFoldDB" id="A0AAU1I892"/>